<name>A0A1N7RQE7_9BURK</name>
<dbReference type="Proteomes" id="UP000195569">
    <property type="component" value="Unassembled WGS sequence"/>
</dbReference>
<protein>
    <submittedName>
        <fullName evidence="1">Uncharacterized protein</fullName>
    </submittedName>
</protein>
<evidence type="ECO:0000313" key="1">
    <source>
        <dbReference type="EMBL" id="SIT37279.1"/>
    </source>
</evidence>
<comment type="caution">
    <text evidence="1">The sequence shown here is derived from an EMBL/GenBank/DDBJ whole genome shotgun (WGS) entry which is preliminary data.</text>
</comment>
<organism evidence="1 2">
    <name type="scientific">Paraburkholderia piptadeniae</name>
    <dbReference type="NCBI Taxonomy" id="1701573"/>
    <lineage>
        <taxon>Bacteria</taxon>
        <taxon>Pseudomonadati</taxon>
        <taxon>Pseudomonadota</taxon>
        <taxon>Betaproteobacteria</taxon>
        <taxon>Burkholderiales</taxon>
        <taxon>Burkholderiaceae</taxon>
        <taxon>Paraburkholderia</taxon>
    </lineage>
</organism>
<sequence>MFENGNYYRLWALCLSSIFPAEEIISRKNYLTFMKEKRVKSPPSLAGQASERHISFHSPNLDLQYCH</sequence>
<reference evidence="1" key="1">
    <citation type="submission" date="2016-12" db="EMBL/GenBank/DDBJ databases">
        <authorList>
            <person name="Moulin L."/>
        </authorList>
    </citation>
    <scope>NUCLEOTIDE SEQUENCE [LARGE SCALE GENOMIC DNA]</scope>
    <source>
        <strain evidence="1">STM 7183</strain>
    </source>
</reference>
<dbReference type="EMBL" id="CYGY02000011">
    <property type="protein sequence ID" value="SIT37279.1"/>
    <property type="molecule type" value="Genomic_DNA"/>
</dbReference>
<accession>A0A1N7RQE7</accession>
<keyword evidence="2" id="KW-1185">Reference proteome</keyword>
<gene>
    <name evidence="1" type="ORF">BN2476_110213</name>
</gene>
<evidence type="ECO:0000313" key="2">
    <source>
        <dbReference type="Proteomes" id="UP000195569"/>
    </source>
</evidence>
<dbReference type="AlphaFoldDB" id="A0A1N7RQE7"/>
<proteinExistence type="predicted"/>